<dbReference type="EMBL" id="CAUYUJ010002819">
    <property type="protein sequence ID" value="CAK0802506.1"/>
    <property type="molecule type" value="Genomic_DNA"/>
</dbReference>
<dbReference type="InterPro" id="IPR029063">
    <property type="entry name" value="SAM-dependent_MTases_sf"/>
</dbReference>
<evidence type="ECO:0000313" key="5">
    <source>
        <dbReference type="EMBL" id="CAK0802506.1"/>
    </source>
</evidence>
<dbReference type="Proteomes" id="UP001189429">
    <property type="component" value="Unassembled WGS sequence"/>
</dbReference>
<keyword evidence="6" id="KW-1185">Reference proteome</keyword>
<dbReference type="CDD" id="cd02440">
    <property type="entry name" value="AdoMet_MTases"/>
    <property type="match status" value="1"/>
</dbReference>
<evidence type="ECO:0000256" key="3">
    <source>
        <dbReference type="ARBA" id="ARBA00022691"/>
    </source>
</evidence>
<accession>A0ABN9Q9J7</accession>
<name>A0ABN9Q9J7_9DINO</name>
<sequence>MAVRVGLASGASPAATFPNSHLLEPRASLGAWAPPQQPRALDELRRAVREEDWARNYAESVTKIQMQAEWSASPERCAMLQAMASASRAERVLEIGSFCGAAALALAEVLPTGGEVLALELDEYAASFAKRFQARSPSGHKVKHMVGPAVASLRELAEAVAAGRCRPFDFVVVDADKECMEQYFDQLWSTPGMLSEDAVVCVDLTPFKGQPPLRYVKYGFPYQYQAESGQKAIDALRASVAASPRFAAYEFGQMLVVKGKPAW</sequence>
<evidence type="ECO:0008006" key="7">
    <source>
        <dbReference type="Google" id="ProtNLM"/>
    </source>
</evidence>
<comment type="caution">
    <text evidence="5">The sequence shown here is derived from an EMBL/GenBank/DDBJ whole genome shotgun (WGS) entry which is preliminary data.</text>
</comment>
<keyword evidence="2" id="KW-0808">Transferase</keyword>
<dbReference type="Pfam" id="PF01596">
    <property type="entry name" value="Methyltransf_3"/>
    <property type="match status" value="1"/>
</dbReference>
<proteinExistence type="inferred from homology"/>
<dbReference type="PANTHER" id="PTHR10509:SF14">
    <property type="entry name" value="CAFFEOYL-COA O-METHYLTRANSFERASE 3-RELATED"/>
    <property type="match status" value="1"/>
</dbReference>
<evidence type="ECO:0000256" key="2">
    <source>
        <dbReference type="ARBA" id="ARBA00022679"/>
    </source>
</evidence>
<dbReference type="InterPro" id="IPR002935">
    <property type="entry name" value="SAM_O-MeTrfase"/>
</dbReference>
<dbReference type="PANTHER" id="PTHR10509">
    <property type="entry name" value="O-METHYLTRANSFERASE-RELATED"/>
    <property type="match status" value="1"/>
</dbReference>
<comment type="similarity">
    <text evidence="4">Belongs to the class I-like SAM-binding methyltransferase superfamily. Cation-dependent O-methyltransferase family.</text>
</comment>
<dbReference type="PROSITE" id="PS51682">
    <property type="entry name" value="SAM_OMT_I"/>
    <property type="match status" value="1"/>
</dbReference>
<gene>
    <name evidence="5" type="ORF">PCOR1329_LOCUS10013</name>
</gene>
<keyword evidence="1" id="KW-0489">Methyltransferase</keyword>
<protein>
    <recommendedName>
        <fullName evidence="7">Catechol O-methyltransferase</fullName>
    </recommendedName>
</protein>
<dbReference type="Gene3D" id="3.40.50.150">
    <property type="entry name" value="Vaccinia Virus protein VP39"/>
    <property type="match status" value="1"/>
</dbReference>
<evidence type="ECO:0000256" key="1">
    <source>
        <dbReference type="ARBA" id="ARBA00022603"/>
    </source>
</evidence>
<dbReference type="InterPro" id="IPR050362">
    <property type="entry name" value="Cation-dep_OMT"/>
</dbReference>
<keyword evidence="3" id="KW-0949">S-adenosyl-L-methionine</keyword>
<reference evidence="5" key="1">
    <citation type="submission" date="2023-10" db="EMBL/GenBank/DDBJ databases">
        <authorList>
            <person name="Chen Y."/>
            <person name="Shah S."/>
            <person name="Dougan E. K."/>
            <person name="Thang M."/>
            <person name="Chan C."/>
        </authorList>
    </citation>
    <scope>NUCLEOTIDE SEQUENCE [LARGE SCALE GENOMIC DNA]</scope>
</reference>
<evidence type="ECO:0000256" key="4">
    <source>
        <dbReference type="ARBA" id="ARBA00023453"/>
    </source>
</evidence>
<organism evidence="5 6">
    <name type="scientific">Prorocentrum cordatum</name>
    <dbReference type="NCBI Taxonomy" id="2364126"/>
    <lineage>
        <taxon>Eukaryota</taxon>
        <taxon>Sar</taxon>
        <taxon>Alveolata</taxon>
        <taxon>Dinophyceae</taxon>
        <taxon>Prorocentrales</taxon>
        <taxon>Prorocentraceae</taxon>
        <taxon>Prorocentrum</taxon>
    </lineage>
</organism>
<evidence type="ECO:0000313" key="6">
    <source>
        <dbReference type="Proteomes" id="UP001189429"/>
    </source>
</evidence>
<dbReference type="SUPFAM" id="SSF53335">
    <property type="entry name" value="S-adenosyl-L-methionine-dependent methyltransferases"/>
    <property type="match status" value="1"/>
</dbReference>